<organism evidence="2 3">
    <name type="scientific">Monodelphis domestica</name>
    <name type="common">Gray short-tailed opossum</name>
    <dbReference type="NCBI Taxonomy" id="13616"/>
    <lineage>
        <taxon>Eukaryota</taxon>
        <taxon>Metazoa</taxon>
        <taxon>Chordata</taxon>
        <taxon>Craniata</taxon>
        <taxon>Vertebrata</taxon>
        <taxon>Euteleostomi</taxon>
        <taxon>Mammalia</taxon>
        <taxon>Metatheria</taxon>
        <taxon>Didelphimorphia</taxon>
        <taxon>Didelphidae</taxon>
        <taxon>Monodelphis</taxon>
    </lineage>
</organism>
<dbReference type="InParanoid" id="F6RC85"/>
<reference evidence="2" key="2">
    <citation type="submission" date="2025-08" db="UniProtKB">
        <authorList>
            <consortium name="Ensembl"/>
        </authorList>
    </citation>
    <scope>IDENTIFICATION</scope>
</reference>
<dbReference type="GeneTree" id="ENSGT00940000163205"/>
<sequence>MSLELYLDLISPPCRSIYVFAKMNNIRFDYFPVDLLRGDHHSKEFEAINMLKTVPVLKEGDFTLIERQWVPAIISSWANPSSMHGARG</sequence>
<dbReference type="HOGENOM" id="CLU_011226_2_0_1"/>
<keyword evidence="3" id="KW-1185">Reference proteome</keyword>
<dbReference type="Ensembl" id="ENSMODT00000009072.4">
    <property type="protein sequence ID" value="ENSMODP00000008897.4"/>
    <property type="gene ID" value="ENSMODG00000007175.4"/>
</dbReference>
<evidence type="ECO:0000313" key="3">
    <source>
        <dbReference type="Proteomes" id="UP000002280"/>
    </source>
</evidence>
<dbReference type="FunFam" id="3.40.30.10:FF:000550">
    <property type="entry name" value="Glutathione S-transferase theta-2-like"/>
    <property type="match status" value="1"/>
</dbReference>
<dbReference type="PANTHER" id="PTHR43917:SF9">
    <property type="entry name" value="GLUTATHIONE S-TRANSFERASE THETA-1"/>
    <property type="match status" value="1"/>
</dbReference>
<protein>
    <recommendedName>
        <fullName evidence="1">GST N-terminal domain-containing protein</fullName>
    </recommendedName>
</protein>
<dbReference type="SUPFAM" id="SSF52833">
    <property type="entry name" value="Thioredoxin-like"/>
    <property type="match status" value="1"/>
</dbReference>
<name>F6RC85_MONDO</name>
<dbReference type="InterPro" id="IPR004045">
    <property type="entry name" value="Glutathione_S-Trfase_N"/>
</dbReference>
<dbReference type="AlphaFoldDB" id="F6RC85"/>
<dbReference type="Proteomes" id="UP000002280">
    <property type="component" value="Chromosome 3"/>
</dbReference>
<dbReference type="InterPro" id="IPR036249">
    <property type="entry name" value="Thioredoxin-like_sf"/>
</dbReference>
<feature type="domain" description="GST N-terminal" evidence="1">
    <location>
        <begin position="1"/>
        <end position="82"/>
    </location>
</feature>
<reference evidence="2 3" key="1">
    <citation type="journal article" date="2007" name="Nature">
        <title>Genome of the marsupial Monodelphis domestica reveals innovation in non-coding sequences.</title>
        <authorList>
            <person name="Mikkelsen T.S."/>
            <person name="Wakefield M.J."/>
            <person name="Aken B."/>
            <person name="Amemiya C.T."/>
            <person name="Chang J.L."/>
            <person name="Duke S."/>
            <person name="Garber M."/>
            <person name="Gentles A.J."/>
            <person name="Goodstadt L."/>
            <person name="Heger A."/>
            <person name="Jurka J."/>
            <person name="Kamal M."/>
            <person name="Mauceli E."/>
            <person name="Searle S.M."/>
            <person name="Sharpe T."/>
            <person name="Baker M.L."/>
            <person name="Batzer M.A."/>
            <person name="Benos P.V."/>
            <person name="Belov K."/>
            <person name="Clamp M."/>
            <person name="Cook A."/>
            <person name="Cuff J."/>
            <person name="Das R."/>
            <person name="Davidow L."/>
            <person name="Deakin J.E."/>
            <person name="Fazzari M.J."/>
            <person name="Glass J.L."/>
            <person name="Grabherr M."/>
            <person name="Greally J.M."/>
            <person name="Gu W."/>
            <person name="Hore T.A."/>
            <person name="Huttley G.A."/>
            <person name="Kleber M."/>
            <person name="Jirtle R.L."/>
            <person name="Koina E."/>
            <person name="Lee J.T."/>
            <person name="Mahony S."/>
            <person name="Marra M.A."/>
            <person name="Miller R.D."/>
            <person name="Nicholls R.D."/>
            <person name="Oda M."/>
            <person name="Papenfuss A.T."/>
            <person name="Parra Z.E."/>
            <person name="Pollock D.D."/>
            <person name="Ray D.A."/>
            <person name="Schein J.E."/>
            <person name="Speed T.P."/>
            <person name="Thompson K."/>
            <person name="VandeBerg J.L."/>
            <person name="Wade C.M."/>
            <person name="Walker J.A."/>
            <person name="Waters P.D."/>
            <person name="Webber C."/>
            <person name="Weidman J.R."/>
            <person name="Xie X."/>
            <person name="Zody M.C."/>
            <person name="Baldwin J."/>
            <person name="Abdouelleil A."/>
            <person name="Abdulkadir J."/>
            <person name="Abebe A."/>
            <person name="Abera B."/>
            <person name="Abreu J."/>
            <person name="Acer S.C."/>
            <person name="Aftuck L."/>
            <person name="Alexander A."/>
            <person name="An P."/>
            <person name="Anderson E."/>
            <person name="Anderson S."/>
            <person name="Arachi H."/>
            <person name="Azer M."/>
            <person name="Bachantsang P."/>
            <person name="Barry A."/>
            <person name="Bayul T."/>
            <person name="Berlin A."/>
            <person name="Bessette D."/>
            <person name="Bloom T."/>
            <person name="Bloom T."/>
            <person name="Boguslavskiy L."/>
            <person name="Bonnet C."/>
            <person name="Boukhgalter B."/>
            <person name="Bourzgui I."/>
            <person name="Brown A."/>
            <person name="Cahill P."/>
            <person name="Channer S."/>
            <person name="Cheshatsang Y."/>
            <person name="Chuda L."/>
            <person name="Citroen M."/>
            <person name="Collymore A."/>
            <person name="Cooke P."/>
            <person name="Costello M."/>
            <person name="D'Aco K."/>
            <person name="Daza R."/>
            <person name="De Haan G."/>
            <person name="DeGray S."/>
            <person name="DeMaso C."/>
            <person name="Dhargay N."/>
            <person name="Dooley K."/>
            <person name="Dooley E."/>
            <person name="Doricent M."/>
            <person name="Dorje P."/>
            <person name="Dorjee K."/>
            <person name="Dupes A."/>
            <person name="Elong R."/>
            <person name="Falk J."/>
            <person name="Farina A."/>
            <person name="Faro S."/>
            <person name="Ferguson D."/>
            <person name="Fisher S."/>
            <person name="Foley C.D."/>
            <person name="Franke A."/>
            <person name="Friedrich D."/>
            <person name="Gadbois L."/>
            <person name="Gearin G."/>
            <person name="Gearin C.R."/>
            <person name="Giannoukos G."/>
            <person name="Goode T."/>
            <person name="Graham J."/>
            <person name="Grandbois E."/>
            <person name="Grewal S."/>
            <person name="Gyaltsen K."/>
            <person name="Hafez N."/>
            <person name="Hagos B."/>
            <person name="Hall J."/>
            <person name="Henson C."/>
            <person name="Hollinger A."/>
            <person name="Honan T."/>
            <person name="Huard M.D."/>
            <person name="Hughes L."/>
            <person name="Hurhula B."/>
            <person name="Husby M.E."/>
            <person name="Kamat A."/>
            <person name="Kanga B."/>
            <person name="Kashin S."/>
            <person name="Khazanovich D."/>
            <person name="Kisner P."/>
            <person name="Lance K."/>
            <person name="Lara M."/>
            <person name="Lee W."/>
            <person name="Lennon N."/>
            <person name="Letendre F."/>
            <person name="LeVine R."/>
            <person name="Lipovsky A."/>
            <person name="Liu X."/>
            <person name="Liu J."/>
            <person name="Liu S."/>
            <person name="Lokyitsang T."/>
            <person name="Lokyitsang Y."/>
            <person name="Lubonja R."/>
            <person name="Lui A."/>
            <person name="MacDonald P."/>
            <person name="Magnisalis V."/>
            <person name="Maru K."/>
            <person name="Matthews C."/>
            <person name="McCusker W."/>
            <person name="McDonough S."/>
            <person name="Mehta T."/>
            <person name="Meldrim J."/>
            <person name="Meneus L."/>
            <person name="Mihai O."/>
            <person name="Mihalev A."/>
            <person name="Mihova T."/>
            <person name="Mittelman R."/>
            <person name="Mlenga V."/>
            <person name="Montmayeur A."/>
            <person name="Mulrain L."/>
            <person name="Navidi A."/>
            <person name="Naylor J."/>
            <person name="Negash T."/>
            <person name="Nguyen T."/>
            <person name="Nguyen N."/>
            <person name="Nicol R."/>
            <person name="Norbu C."/>
            <person name="Norbu N."/>
            <person name="Novod N."/>
            <person name="O'Neill B."/>
            <person name="Osman S."/>
            <person name="Markiewicz E."/>
            <person name="Oyono O.L."/>
            <person name="Patti C."/>
            <person name="Phunkhang P."/>
            <person name="Pierre F."/>
            <person name="Priest M."/>
            <person name="Raghuraman S."/>
            <person name="Rege F."/>
            <person name="Reyes R."/>
            <person name="Rise C."/>
            <person name="Rogov P."/>
            <person name="Ross K."/>
            <person name="Ryan E."/>
            <person name="Settipalli S."/>
            <person name="Shea T."/>
            <person name="Sherpa N."/>
            <person name="Shi L."/>
            <person name="Shih D."/>
            <person name="Sparrow T."/>
            <person name="Spaulding J."/>
            <person name="Stalker J."/>
            <person name="Stange-Thomann N."/>
            <person name="Stavropoulos S."/>
            <person name="Stone C."/>
            <person name="Strader C."/>
            <person name="Tesfaye S."/>
            <person name="Thomson T."/>
            <person name="Thoulutsang Y."/>
            <person name="Thoulutsang D."/>
            <person name="Topham K."/>
            <person name="Topping I."/>
            <person name="Tsamla T."/>
            <person name="Vassiliev H."/>
            <person name="Vo A."/>
            <person name="Wangchuk T."/>
            <person name="Wangdi T."/>
            <person name="Weiand M."/>
            <person name="Wilkinson J."/>
            <person name="Wilson A."/>
            <person name="Yadav S."/>
            <person name="Young G."/>
            <person name="Yu Q."/>
            <person name="Zembek L."/>
            <person name="Zhong D."/>
            <person name="Zimmer A."/>
            <person name="Zwirko Z."/>
            <person name="Jaffe D.B."/>
            <person name="Alvarez P."/>
            <person name="Brockman W."/>
            <person name="Butler J."/>
            <person name="Chin C."/>
            <person name="Gnerre S."/>
            <person name="MacCallum I."/>
            <person name="Graves J.A."/>
            <person name="Ponting C.P."/>
            <person name="Breen M."/>
            <person name="Samollow P.B."/>
            <person name="Lander E.S."/>
            <person name="Lindblad-Toh K."/>
        </authorList>
    </citation>
    <scope>NUCLEOTIDE SEQUENCE [LARGE SCALE GENOMIC DNA]</scope>
</reference>
<reference evidence="2" key="3">
    <citation type="submission" date="2025-09" db="UniProtKB">
        <authorList>
            <consortium name="Ensembl"/>
        </authorList>
    </citation>
    <scope>IDENTIFICATION</scope>
</reference>
<accession>F6RC85</accession>
<dbReference type="STRING" id="13616.ENSMODP00000008897"/>
<dbReference type="PANTHER" id="PTHR43917">
    <property type="match status" value="1"/>
</dbReference>
<evidence type="ECO:0000259" key="1">
    <source>
        <dbReference type="PROSITE" id="PS50404"/>
    </source>
</evidence>
<dbReference type="OMA" id="IISSWAN"/>
<proteinExistence type="predicted"/>
<dbReference type="Bgee" id="ENSMODG00000007175">
    <property type="expression patterns" value="Expressed in spermatid and 3 other cell types or tissues"/>
</dbReference>
<dbReference type="PROSITE" id="PS50404">
    <property type="entry name" value="GST_NTER"/>
    <property type="match status" value="1"/>
</dbReference>
<evidence type="ECO:0000313" key="2">
    <source>
        <dbReference type="Ensembl" id="ENSMODP00000008897.4"/>
    </source>
</evidence>
<dbReference type="Gene3D" id="3.40.30.10">
    <property type="entry name" value="Glutaredoxin"/>
    <property type="match status" value="1"/>
</dbReference>
<dbReference type="InterPro" id="IPR051369">
    <property type="entry name" value="GST_Theta"/>
</dbReference>